<dbReference type="GO" id="GO:0005576">
    <property type="term" value="C:extracellular region"/>
    <property type="evidence" value="ECO:0007669"/>
    <property type="project" value="TreeGrafter"/>
</dbReference>
<accession>A0A9W7IG57</accession>
<gene>
    <name evidence="4" type="ORF">HRI_003287200</name>
</gene>
<dbReference type="GO" id="GO:2000008">
    <property type="term" value="P:regulation of protein localization to cell surface"/>
    <property type="evidence" value="ECO:0007669"/>
    <property type="project" value="TreeGrafter"/>
</dbReference>
<dbReference type="GO" id="GO:0080155">
    <property type="term" value="P:regulation of double fertilization forming a zygote and endosperm"/>
    <property type="evidence" value="ECO:0007669"/>
    <property type="project" value="TreeGrafter"/>
</dbReference>
<evidence type="ECO:0000313" key="5">
    <source>
        <dbReference type="Proteomes" id="UP001165190"/>
    </source>
</evidence>
<feature type="chain" id="PRO_5040874773" description="Prolamin-like domain-containing protein" evidence="2">
    <location>
        <begin position="26"/>
        <end position="133"/>
    </location>
</feature>
<comment type="caution">
    <text evidence="4">The sequence shown here is derived from an EMBL/GenBank/DDBJ whole genome shotgun (WGS) entry which is preliminary data.</text>
</comment>
<keyword evidence="1 2" id="KW-0732">Signal</keyword>
<proteinExistence type="predicted"/>
<feature type="domain" description="Prolamin-like" evidence="3">
    <location>
        <begin position="40"/>
        <end position="103"/>
    </location>
</feature>
<keyword evidence="5" id="KW-1185">Reference proteome</keyword>
<dbReference type="GO" id="GO:0031982">
    <property type="term" value="C:vesicle"/>
    <property type="evidence" value="ECO:0007669"/>
    <property type="project" value="TreeGrafter"/>
</dbReference>
<feature type="signal peptide" evidence="2">
    <location>
        <begin position="1"/>
        <end position="25"/>
    </location>
</feature>
<dbReference type="OrthoDB" id="968749at2759"/>
<organism evidence="4 5">
    <name type="scientific">Hibiscus trionum</name>
    <name type="common">Flower of an hour</name>
    <dbReference type="NCBI Taxonomy" id="183268"/>
    <lineage>
        <taxon>Eukaryota</taxon>
        <taxon>Viridiplantae</taxon>
        <taxon>Streptophyta</taxon>
        <taxon>Embryophyta</taxon>
        <taxon>Tracheophyta</taxon>
        <taxon>Spermatophyta</taxon>
        <taxon>Magnoliopsida</taxon>
        <taxon>eudicotyledons</taxon>
        <taxon>Gunneridae</taxon>
        <taxon>Pentapetalae</taxon>
        <taxon>rosids</taxon>
        <taxon>malvids</taxon>
        <taxon>Malvales</taxon>
        <taxon>Malvaceae</taxon>
        <taxon>Malvoideae</taxon>
        <taxon>Hibiscus</taxon>
    </lineage>
</organism>
<evidence type="ECO:0000259" key="3">
    <source>
        <dbReference type="Pfam" id="PF05617"/>
    </source>
</evidence>
<protein>
    <recommendedName>
        <fullName evidence="3">Prolamin-like domain-containing protein</fullName>
    </recommendedName>
</protein>
<dbReference type="PANTHER" id="PTHR31181:SF51">
    <property type="entry name" value="EGG CELL-SECRETED PROTEIN 1.4"/>
    <property type="match status" value="1"/>
</dbReference>
<dbReference type="PANTHER" id="PTHR31181">
    <property type="entry name" value="EGG CELL-SECRETED PROTEIN 1.4"/>
    <property type="match status" value="1"/>
</dbReference>
<dbReference type="InterPro" id="IPR008502">
    <property type="entry name" value="Prolamin-like"/>
</dbReference>
<dbReference type="AlphaFoldDB" id="A0A9W7IG57"/>
<dbReference type="EMBL" id="BSYR01000028">
    <property type="protein sequence ID" value="GMI96179.1"/>
    <property type="molecule type" value="Genomic_DNA"/>
</dbReference>
<reference evidence="4" key="1">
    <citation type="submission" date="2023-05" db="EMBL/GenBank/DDBJ databases">
        <title>Genome and transcriptome analyses reveal genes involved in the formation of fine ridges on petal epidermal cells in Hibiscus trionum.</title>
        <authorList>
            <person name="Koshimizu S."/>
            <person name="Masuda S."/>
            <person name="Ishii T."/>
            <person name="Shirasu K."/>
            <person name="Hoshino A."/>
            <person name="Arita M."/>
        </authorList>
    </citation>
    <scope>NUCLEOTIDE SEQUENCE</scope>
    <source>
        <strain evidence="4">Hamamatsu line</strain>
    </source>
</reference>
<evidence type="ECO:0000313" key="4">
    <source>
        <dbReference type="EMBL" id="GMI96179.1"/>
    </source>
</evidence>
<name>A0A9W7IG57_HIBTR</name>
<evidence type="ECO:0000256" key="2">
    <source>
        <dbReference type="SAM" id="SignalP"/>
    </source>
</evidence>
<evidence type="ECO:0000256" key="1">
    <source>
        <dbReference type="ARBA" id="ARBA00022729"/>
    </source>
</evidence>
<dbReference type="Pfam" id="PF05617">
    <property type="entry name" value="Prolamin_like"/>
    <property type="match status" value="1"/>
</dbReference>
<dbReference type="Proteomes" id="UP001165190">
    <property type="component" value="Unassembled WGS sequence"/>
</dbReference>
<dbReference type="GO" id="GO:0009567">
    <property type="term" value="P:double fertilization forming a zygote and endosperm"/>
    <property type="evidence" value="ECO:0007669"/>
    <property type="project" value="TreeGrafter"/>
</dbReference>
<sequence>MGSVQHHLLLFTAVAFAIAITPAFSVLGWDERYSPDPVVCWEEVINKVDGCVHDIYASLAKNKVNLSFECCEAVRGMDFRCKNWIFNHGRFTPEFGNQIKGFCASLGVTLPPSYQIYYPEHDTPGHGDGDRRD</sequence>